<dbReference type="AlphaFoldDB" id="A0A9P3UNJ3"/>
<evidence type="ECO:0000313" key="5">
    <source>
        <dbReference type="Proteomes" id="UP001063166"/>
    </source>
</evidence>
<feature type="region of interest" description="Disordered" evidence="2">
    <location>
        <begin position="787"/>
        <end position="836"/>
    </location>
</feature>
<dbReference type="PANTHER" id="PTHR13037">
    <property type="entry name" value="FORMIN"/>
    <property type="match status" value="1"/>
</dbReference>
<feature type="compositionally biased region" description="Basic and acidic residues" evidence="2">
    <location>
        <begin position="463"/>
        <end position="474"/>
    </location>
</feature>
<comment type="caution">
    <text evidence="4">The sequence shown here is derived from an EMBL/GenBank/DDBJ whole genome shotgun (WGS) entry which is preliminary data.</text>
</comment>
<dbReference type="OrthoDB" id="3132214at2759"/>
<dbReference type="PANTHER" id="PTHR13037:SF24">
    <property type="entry name" value="POLYCOMB PROTEIN PCL-RELATED"/>
    <property type="match status" value="1"/>
</dbReference>
<evidence type="ECO:0000256" key="1">
    <source>
        <dbReference type="ARBA" id="ARBA00022581"/>
    </source>
</evidence>
<dbReference type="EMBL" id="BRPK01000006">
    <property type="protein sequence ID" value="GLB39387.1"/>
    <property type="molecule type" value="Genomic_DNA"/>
</dbReference>
<feature type="transmembrane region" description="Helical" evidence="3">
    <location>
        <begin position="48"/>
        <end position="71"/>
    </location>
</feature>
<evidence type="ECO:0000256" key="2">
    <source>
        <dbReference type="SAM" id="MobiDB-lite"/>
    </source>
</evidence>
<accession>A0A9P3UNJ3</accession>
<feature type="region of interest" description="Disordered" evidence="2">
    <location>
        <begin position="610"/>
        <end position="641"/>
    </location>
</feature>
<feature type="compositionally biased region" description="Acidic residues" evidence="2">
    <location>
        <begin position="618"/>
        <end position="631"/>
    </location>
</feature>
<keyword evidence="3" id="KW-0812">Transmembrane</keyword>
<evidence type="ECO:0000313" key="4">
    <source>
        <dbReference type="EMBL" id="GLB39387.1"/>
    </source>
</evidence>
<feature type="compositionally biased region" description="Pro residues" evidence="2">
    <location>
        <begin position="82"/>
        <end position="100"/>
    </location>
</feature>
<sequence length="836" mass="91636">MHGASTLPPADHIPDLQIPPPPPPATRCFVSGPPFPVELPNVDSKSTFLLYIALGCAVVACIVVGTGLAFIRPKRGSTFTPRTPPGRPASDPPKPPPLPPILDGDDADNEDDDDEDDNPGDGPPHGDRDPDPDPDPSPPDSEAEDPPPPPPGTIWPDAYLLVILGILYTAVVVKHYRTHIVPYCERFCARILPAFDDLKGLVGRVVDAPRKLVDRLRMCIHRAVADLRRPVMRVFDVTRTKRSVMHFCTRIYTTLADLRTLVRRFIDETRMAQLHLLERLHAHIRTTWTDLGGLLERVVDEIWTAALEELGMHGSHIAGPTIIVQAMQDFPELVLSQSAPVTPPMCPPPPSGFYQTLADAVRAHIPEVSFTKPMTTAPTRAQLPLGLPQLVVDAWRAYLSGTADADVADTVSAQAIVAPADTANDWGTMLRAAIGFFALWQLAMRVMNAPAARPRPGFEAVQEQEKDDVAHEGDAEAAEDELQPQERSRQQQQREAEEESDEQGELSNTVREVSPSPDTVDAAEAGEEEGVEVSKLSTIVPRVPPSPSTVEEVHLPASNSSSARVQDASCAIARAHVSVHIDAPIPSSPPPFSYGSEPSLTLEADTDMEAHLPPISDNNDDDEDDAQDDDQPPWNSQDIRDGEHVEAELAVLESTFDVSAAAPALHPKDAVSDEHELEQDLELSWDPRDIQDGEAVEAALDAFFVDRTVSRVLLEECLPAPSDDERAPQEEAELKPDSSEQEEMDEQVIAEGRRELARVLEAELRAKEETLRERQKEAEAGWVEVRRRKRRNRDARKSYVGPLDRLKREEGRNSSTGSGGRSSVGAWLRGVAPNVK</sequence>
<gene>
    <name evidence="4" type="ORF">LshimejAT787_0605490</name>
</gene>
<reference evidence="4" key="1">
    <citation type="submission" date="2022-07" db="EMBL/GenBank/DDBJ databases">
        <title>The genome of Lyophyllum shimeji provides insight into the initial evolution of ectomycorrhizal fungal genome.</title>
        <authorList>
            <person name="Kobayashi Y."/>
            <person name="Shibata T."/>
            <person name="Hirakawa H."/>
            <person name="Shigenobu S."/>
            <person name="Nishiyama T."/>
            <person name="Yamada A."/>
            <person name="Hasebe M."/>
            <person name="Kawaguchi M."/>
        </authorList>
    </citation>
    <scope>NUCLEOTIDE SEQUENCE</scope>
    <source>
        <strain evidence="4">AT787</strain>
    </source>
</reference>
<organism evidence="4 5">
    <name type="scientific">Lyophyllum shimeji</name>
    <name type="common">Hon-shimeji</name>
    <name type="synonym">Tricholoma shimeji</name>
    <dbReference type="NCBI Taxonomy" id="47721"/>
    <lineage>
        <taxon>Eukaryota</taxon>
        <taxon>Fungi</taxon>
        <taxon>Dikarya</taxon>
        <taxon>Basidiomycota</taxon>
        <taxon>Agaricomycotina</taxon>
        <taxon>Agaricomycetes</taxon>
        <taxon>Agaricomycetidae</taxon>
        <taxon>Agaricales</taxon>
        <taxon>Tricholomatineae</taxon>
        <taxon>Lyophyllaceae</taxon>
        <taxon>Lyophyllum</taxon>
    </lineage>
</organism>
<feature type="compositionally biased region" description="Basic and acidic residues" evidence="2">
    <location>
        <begin position="723"/>
        <end position="738"/>
    </location>
</feature>
<keyword evidence="3" id="KW-1133">Transmembrane helix</keyword>
<dbReference type="Proteomes" id="UP001063166">
    <property type="component" value="Unassembled WGS sequence"/>
</dbReference>
<feature type="compositionally biased region" description="Basic and acidic residues" evidence="2">
    <location>
        <begin position="484"/>
        <end position="495"/>
    </location>
</feature>
<feature type="compositionally biased region" description="Acidic residues" evidence="2">
    <location>
        <begin position="103"/>
        <end position="119"/>
    </location>
</feature>
<feature type="region of interest" description="Disordered" evidence="2">
    <location>
        <begin position="74"/>
        <end position="152"/>
    </location>
</feature>
<feature type="compositionally biased region" description="Acidic residues" evidence="2">
    <location>
        <begin position="739"/>
        <end position="748"/>
    </location>
</feature>
<feature type="region of interest" description="Disordered" evidence="2">
    <location>
        <begin position="719"/>
        <end position="751"/>
    </location>
</feature>
<feature type="region of interest" description="Disordered" evidence="2">
    <location>
        <begin position="456"/>
        <end position="562"/>
    </location>
</feature>
<protein>
    <submittedName>
        <fullName evidence="4">Uncharacterized protein</fullName>
    </submittedName>
</protein>
<keyword evidence="3" id="KW-0472">Membrane</keyword>
<keyword evidence="1" id="KW-0945">Host-virus interaction</keyword>
<proteinExistence type="predicted"/>
<feature type="region of interest" description="Disordered" evidence="2">
    <location>
        <begin position="1"/>
        <end position="29"/>
    </location>
</feature>
<keyword evidence="5" id="KW-1185">Reference proteome</keyword>
<evidence type="ECO:0000256" key="3">
    <source>
        <dbReference type="SAM" id="Phobius"/>
    </source>
</evidence>
<name>A0A9P3UNJ3_LYOSH</name>